<gene>
    <name evidence="4" type="ORF">ACFSCZ_16275</name>
</gene>
<protein>
    <submittedName>
        <fullName evidence="4">Nucleotidyltransferase-like protein</fullName>
    </submittedName>
</protein>
<evidence type="ECO:0000313" key="4">
    <source>
        <dbReference type="EMBL" id="MFD1708274.1"/>
    </source>
</evidence>
<organism evidence="4 5">
    <name type="scientific">Siminovitchia sediminis</name>
    <dbReference type="NCBI Taxonomy" id="1274353"/>
    <lineage>
        <taxon>Bacteria</taxon>
        <taxon>Bacillati</taxon>
        <taxon>Bacillota</taxon>
        <taxon>Bacilli</taxon>
        <taxon>Bacillales</taxon>
        <taxon>Bacillaceae</taxon>
        <taxon>Siminovitchia</taxon>
    </lineage>
</organism>
<dbReference type="RefSeq" id="WP_380775380.1">
    <property type="nucleotide sequence ID" value="NZ_JBHUEO010000067.1"/>
</dbReference>
<dbReference type="Pfam" id="PF14540">
    <property type="entry name" value="NTF-like"/>
    <property type="match status" value="1"/>
</dbReference>
<evidence type="ECO:0000259" key="3">
    <source>
        <dbReference type="Pfam" id="PF22339"/>
    </source>
</evidence>
<sequence length="285" mass="33490">MENLLRPLVNHCAARPTTMAVLLFDQTNEELIGQGSLDVIIWAVVIEQEQLEQSRHFYLQGMKVGLVTMDERLFRERLYKNSNSLPLLSKGEVLFERDRYMESIQNEPPEQSNKLKIGVEFAELIHDFTLGKKLFKKGKFLDAYNRLINSLYRLARLTLLERGELIQPALWDQIKQRKPDIIKLFDELITSGEPIEKRLELLFLASGFLIFSNIPKGAEHILEILEEHQIWNYEMVEQHPEIKYYGSNIETLLEYLIDNDMVRAIRVESNIPGIYERCYQLRKTY</sequence>
<dbReference type="InterPro" id="IPR054515">
    <property type="entry name" value="YgxA-like_substrate-bd"/>
</dbReference>
<evidence type="ECO:0000313" key="5">
    <source>
        <dbReference type="Proteomes" id="UP001597301"/>
    </source>
</evidence>
<dbReference type="Gene3D" id="3.30.460.10">
    <property type="entry name" value="Beta Polymerase, domain 2"/>
    <property type="match status" value="1"/>
</dbReference>
<evidence type="ECO:0000259" key="2">
    <source>
        <dbReference type="Pfam" id="PF18576"/>
    </source>
</evidence>
<dbReference type="Pfam" id="PF22339">
    <property type="entry name" value="YgxA-like_sub_bind"/>
    <property type="match status" value="1"/>
</dbReference>
<feature type="domain" description="YgxA-like helix-turn-helix" evidence="2">
    <location>
        <begin position="219"/>
        <end position="280"/>
    </location>
</feature>
<reference evidence="5" key="1">
    <citation type="journal article" date="2019" name="Int. J. Syst. Evol. Microbiol.">
        <title>The Global Catalogue of Microorganisms (GCM) 10K type strain sequencing project: providing services to taxonomists for standard genome sequencing and annotation.</title>
        <authorList>
            <consortium name="The Broad Institute Genomics Platform"/>
            <consortium name="The Broad Institute Genome Sequencing Center for Infectious Disease"/>
            <person name="Wu L."/>
            <person name="Ma J."/>
        </authorList>
    </citation>
    <scope>NUCLEOTIDE SEQUENCE [LARGE SCALE GENOMIC DNA]</scope>
    <source>
        <strain evidence="5">CGMCC 1.12295</strain>
    </source>
</reference>
<dbReference type="InterPro" id="IPR041143">
    <property type="entry name" value="YgxA_HTH"/>
</dbReference>
<dbReference type="EMBL" id="JBHUEO010000067">
    <property type="protein sequence ID" value="MFD1708274.1"/>
    <property type="molecule type" value="Genomic_DNA"/>
</dbReference>
<proteinExistence type="predicted"/>
<dbReference type="InterPro" id="IPR029348">
    <property type="entry name" value="NTF-like"/>
</dbReference>
<comment type="caution">
    <text evidence="4">The sequence shown here is derived from an EMBL/GenBank/DDBJ whole genome shotgun (WGS) entry which is preliminary data.</text>
</comment>
<evidence type="ECO:0000259" key="1">
    <source>
        <dbReference type="Pfam" id="PF14540"/>
    </source>
</evidence>
<dbReference type="Gene3D" id="1.20.120.330">
    <property type="entry name" value="Nucleotidyltransferases domain 2"/>
    <property type="match status" value="1"/>
</dbReference>
<accession>A0ABW4KKM4</accession>
<feature type="domain" description="Nucleotidyltransferase-like" evidence="1">
    <location>
        <begin position="1"/>
        <end position="106"/>
    </location>
</feature>
<name>A0ABW4KKM4_9BACI</name>
<dbReference type="Pfam" id="PF18576">
    <property type="entry name" value="HTH_52"/>
    <property type="match status" value="1"/>
</dbReference>
<dbReference type="Proteomes" id="UP001597301">
    <property type="component" value="Unassembled WGS sequence"/>
</dbReference>
<feature type="domain" description="YgxA-like substrate binding" evidence="3">
    <location>
        <begin position="114"/>
        <end position="212"/>
    </location>
</feature>
<dbReference type="InterPro" id="IPR043519">
    <property type="entry name" value="NT_sf"/>
</dbReference>
<keyword evidence="5" id="KW-1185">Reference proteome</keyword>